<dbReference type="EMBL" id="FNLL01000002">
    <property type="protein sequence ID" value="SDT85487.1"/>
    <property type="molecule type" value="Genomic_DNA"/>
</dbReference>
<proteinExistence type="predicted"/>
<accession>A0A1H2DRG0</accession>
<gene>
    <name evidence="1" type="ORF">SAMN04487931_10226</name>
</gene>
<keyword evidence="2" id="KW-1185">Reference proteome</keyword>
<name>A0A1H2DRG0_9BACT</name>
<sequence length="72" mass="8522">MDSETEINLRYADLTTIIRPDKRYGKIFYVLIKFKFISLKNAGIIAEAARKLFKDKLARIHEIVKQMEEFDN</sequence>
<dbReference type="Proteomes" id="UP000199608">
    <property type="component" value="Unassembled WGS sequence"/>
</dbReference>
<dbReference type="AlphaFoldDB" id="A0A1H2DRG0"/>
<organism evidence="1 2">
    <name type="scientific">Desulfobacula phenolica</name>
    <dbReference type="NCBI Taxonomy" id="90732"/>
    <lineage>
        <taxon>Bacteria</taxon>
        <taxon>Pseudomonadati</taxon>
        <taxon>Thermodesulfobacteriota</taxon>
        <taxon>Desulfobacteria</taxon>
        <taxon>Desulfobacterales</taxon>
        <taxon>Desulfobacteraceae</taxon>
        <taxon>Desulfobacula</taxon>
    </lineage>
</organism>
<evidence type="ECO:0000313" key="1">
    <source>
        <dbReference type="EMBL" id="SDT85487.1"/>
    </source>
</evidence>
<reference evidence="2" key="1">
    <citation type="submission" date="2016-10" db="EMBL/GenBank/DDBJ databases">
        <authorList>
            <person name="Varghese N."/>
            <person name="Submissions S."/>
        </authorList>
    </citation>
    <scope>NUCLEOTIDE SEQUENCE [LARGE SCALE GENOMIC DNA]</scope>
    <source>
        <strain evidence="2">DSM 3384</strain>
    </source>
</reference>
<protein>
    <submittedName>
        <fullName evidence="1">Uncharacterized protein</fullName>
    </submittedName>
</protein>
<evidence type="ECO:0000313" key="2">
    <source>
        <dbReference type="Proteomes" id="UP000199608"/>
    </source>
</evidence>
<dbReference type="RefSeq" id="WP_092230127.1">
    <property type="nucleotide sequence ID" value="NZ_FNLL01000002.1"/>
</dbReference>